<reference evidence="4 7" key="2">
    <citation type="submission" date="2019-10" db="EMBL/GenBank/DDBJ databases">
        <authorList>
            <person name="Wang R."/>
        </authorList>
    </citation>
    <scope>NUCLEOTIDE SEQUENCE [LARGE SCALE GENOMIC DNA]</scope>
    <source>
        <strain evidence="4 7">ATCC 19377</strain>
    </source>
</reference>
<dbReference type="EC" id="4.-.-.-" evidence="5"/>
<feature type="signal peptide" evidence="2">
    <location>
        <begin position="1"/>
        <end position="22"/>
    </location>
</feature>
<dbReference type="PANTHER" id="PTHR37423:SF2">
    <property type="entry name" value="MEMBRANE-BOUND LYTIC MUREIN TRANSGLYCOSYLASE C"/>
    <property type="match status" value="1"/>
</dbReference>
<dbReference type="InterPro" id="IPR008258">
    <property type="entry name" value="Transglycosylase_SLT_dom_1"/>
</dbReference>
<evidence type="ECO:0000313" key="6">
    <source>
        <dbReference type="Proteomes" id="UP000315403"/>
    </source>
</evidence>
<dbReference type="PANTHER" id="PTHR37423">
    <property type="entry name" value="SOLUBLE LYTIC MUREIN TRANSGLYCOSYLASE-RELATED"/>
    <property type="match status" value="1"/>
</dbReference>
<dbReference type="RefSeq" id="WP_140390942.1">
    <property type="nucleotide sequence ID" value="NZ_CP045571.1"/>
</dbReference>
<dbReference type="Pfam" id="PF01464">
    <property type="entry name" value="SLT"/>
    <property type="match status" value="1"/>
</dbReference>
<gene>
    <name evidence="5" type="primary">yjbJ_1</name>
    <name evidence="5" type="ORF">DLNHIDIE_00125</name>
    <name evidence="4" type="ORF">GCD22_01683</name>
</gene>
<organism evidence="5 6">
    <name type="scientific">Acidithiobacillus thiooxidans ATCC 19377</name>
    <dbReference type="NCBI Taxonomy" id="637390"/>
    <lineage>
        <taxon>Bacteria</taxon>
        <taxon>Pseudomonadati</taxon>
        <taxon>Pseudomonadota</taxon>
        <taxon>Acidithiobacillia</taxon>
        <taxon>Acidithiobacillales</taxon>
        <taxon>Acidithiobacillaceae</taxon>
        <taxon>Acidithiobacillus</taxon>
    </lineage>
</organism>
<evidence type="ECO:0000256" key="2">
    <source>
        <dbReference type="SAM" id="SignalP"/>
    </source>
</evidence>
<protein>
    <submittedName>
        <fullName evidence="5">Putative murein lytic transglycosylase YjbJ</fullName>
        <ecNumber evidence="5">4.-.-.-</ecNumber>
    </submittedName>
</protein>
<dbReference type="EMBL" id="SZUV01000001">
    <property type="protein sequence ID" value="TQN50272.1"/>
    <property type="molecule type" value="Genomic_DNA"/>
</dbReference>
<dbReference type="InterPro" id="IPR023346">
    <property type="entry name" value="Lysozyme-like_dom_sf"/>
</dbReference>
<evidence type="ECO:0000313" key="4">
    <source>
        <dbReference type="EMBL" id="QFX95979.1"/>
    </source>
</evidence>
<dbReference type="SUPFAM" id="SSF53955">
    <property type="entry name" value="Lysozyme-like"/>
    <property type="match status" value="1"/>
</dbReference>
<comment type="similarity">
    <text evidence="1">Belongs to the transglycosylase Slt family.</text>
</comment>
<dbReference type="GO" id="GO:0016829">
    <property type="term" value="F:lyase activity"/>
    <property type="evidence" value="ECO:0007669"/>
    <property type="project" value="UniProtKB-KW"/>
</dbReference>
<accession>A0A543Q1R7</accession>
<evidence type="ECO:0000256" key="1">
    <source>
        <dbReference type="ARBA" id="ARBA00007734"/>
    </source>
</evidence>
<feature type="chain" id="PRO_5038307712" evidence="2">
    <location>
        <begin position="23"/>
        <end position="187"/>
    </location>
</feature>
<evidence type="ECO:0000259" key="3">
    <source>
        <dbReference type="Pfam" id="PF01464"/>
    </source>
</evidence>
<keyword evidence="5" id="KW-0456">Lyase</keyword>
<proteinExistence type="inferred from homology"/>
<feature type="domain" description="Transglycosylase SLT" evidence="3">
    <location>
        <begin position="66"/>
        <end position="164"/>
    </location>
</feature>
<dbReference type="Proteomes" id="UP000315403">
    <property type="component" value="Unassembled WGS sequence"/>
</dbReference>
<sequence length="187" mass="20004">MIRTLSLAAVIASMFSFPGASPAVDFAKHAQQAIPIKTVTSKKNRNSALLLKRRVKKLAGPYAALVRHAAKNAHISPVLVAAVVYVENGGNFQGSATRVSSAGAIGVMQLEPVTAWDVLRVNPWQAPSNIEGGARFLSMLIQRFDGNRRLALMAYNAGPTLIANGGRPAMAVRYANEVLQLTREVSL</sequence>
<dbReference type="AlphaFoldDB" id="A0A543Q1R7"/>
<dbReference type="Gene3D" id="1.10.530.10">
    <property type="match status" value="1"/>
</dbReference>
<dbReference type="GeneID" id="60696026"/>
<reference evidence="5 6" key="1">
    <citation type="submission" date="2019-03" db="EMBL/GenBank/DDBJ databases">
        <title>New insights into Acidothiobacillus thiooxidans sulfur metabolism through coupled gene expression, solution geochemistry, microscopy and spectroscopy analyses.</title>
        <authorList>
            <person name="Camacho D."/>
            <person name="Frazao R."/>
            <person name="Fouillen A."/>
            <person name="Nanci A."/>
            <person name="Lang B.F."/>
            <person name="Apte S.C."/>
            <person name="Baron C."/>
            <person name="Warren L.A."/>
        </authorList>
    </citation>
    <scope>NUCLEOTIDE SEQUENCE [LARGE SCALE GENOMIC DNA]</scope>
    <source>
        <strain evidence="5 6">ATCC 19377</strain>
    </source>
</reference>
<evidence type="ECO:0000313" key="7">
    <source>
        <dbReference type="Proteomes" id="UP000363590"/>
    </source>
</evidence>
<name>A0A543Q1R7_ACITH</name>
<dbReference type="EMBL" id="CP045571">
    <property type="protein sequence ID" value="QFX95979.1"/>
    <property type="molecule type" value="Genomic_DNA"/>
</dbReference>
<dbReference type="KEGG" id="atx:GCD22_01683"/>
<dbReference type="Proteomes" id="UP000363590">
    <property type="component" value="Chromosome"/>
</dbReference>
<keyword evidence="2" id="KW-0732">Signal</keyword>
<evidence type="ECO:0000313" key="5">
    <source>
        <dbReference type="EMBL" id="TQN50272.1"/>
    </source>
</evidence>